<feature type="transmembrane region" description="Helical" evidence="1">
    <location>
        <begin position="33"/>
        <end position="52"/>
    </location>
</feature>
<dbReference type="PANTHER" id="PTHR14969:SF13">
    <property type="entry name" value="AT30094P"/>
    <property type="match status" value="1"/>
</dbReference>
<dbReference type="Pfam" id="PF01569">
    <property type="entry name" value="PAP2"/>
    <property type="match status" value="1"/>
</dbReference>
<evidence type="ECO:0000313" key="3">
    <source>
        <dbReference type="EMBL" id="QPD00173.1"/>
    </source>
</evidence>
<feature type="transmembrane region" description="Helical" evidence="1">
    <location>
        <begin position="189"/>
        <end position="211"/>
    </location>
</feature>
<organism evidence="3 4">
    <name type="scientific">Qipengyuania soli</name>
    <dbReference type="NCBI Taxonomy" id="2782568"/>
    <lineage>
        <taxon>Bacteria</taxon>
        <taxon>Pseudomonadati</taxon>
        <taxon>Pseudomonadota</taxon>
        <taxon>Alphaproteobacteria</taxon>
        <taxon>Sphingomonadales</taxon>
        <taxon>Erythrobacteraceae</taxon>
        <taxon>Qipengyuania</taxon>
    </lineage>
</organism>
<name>A0A7S8IVQ4_9SPHN</name>
<gene>
    <name evidence="3" type="ORF">IRL76_06500</name>
</gene>
<dbReference type="InterPro" id="IPR000326">
    <property type="entry name" value="PAP2/HPO"/>
</dbReference>
<evidence type="ECO:0000256" key="1">
    <source>
        <dbReference type="SAM" id="Phobius"/>
    </source>
</evidence>
<protein>
    <submittedName>
        <fullName evidence="3">Phosphatase PAP2 family protein</fullName>
    </submittedName>
</protein>
<feature type="transmembrane region" description="Helical" evidence="1">
    <location>
        <begin position="217"/>
        <end position="234"/>
    </location>
</feature>
<dbReference type="KEGG" id="qso:IRL76_06500"/>
<accession>A0A7S8IVQ4</accession>
<feature type="domain" description="Phosphatidic acid phosphatase type 2/haloperoxidase" evidence="2">
    <location>
        <begin position="117"/>
        <end position="230"/>
    </location>
</feature>
<evidence type="ECO:0000313" key="4">
    <source>
        <dbReference type="Proteomes" id="UP000594459"/>
    </source>
</evidence>
<proteinExistence type="predicted"/>
<dbReference type="InterPro" id="IPR036938">
    <property type="entry name" value="PAP2/HPO_sf"/>
</dbReference>
<evidence type="ECO:0000259" key="2">
    <source>
        <dbReference type="SMART" id="SM00014"/>
    </source>
</evidence>
<dbReference type="PANTHER" id="PTHR14969">
    <property type="entry name" value="SPHINGOSINE-1-PHOSPHATE PHOSPHOHYDROLASE"/>
    <property type="match status" value="1"/>
</dbReference>
<sequence length="254" mass="27673">MHSSQFVEAEDQPVPAEHVRLPERGFTVDRTKALVSAAILWVGWATMVYLVTHGMTGTFDDWGLHLYRTGADFHPRGGPFIHEAVRDITSLGGVLLSTLITIGAIVALLFLRLRREAVLFASTVFFGWMLNNLMKWLIGRDRPEIVPHLTEAGGNSFPSGHSFASAMIYIGMALAFASMSKRHSVRYTMIGTAMVLSAMIAWSRVMLGVHFPSDVTAGWMGGAAWAFTAAALLYKPAKAVADSPAGEKLETAVH</sequence>
<keyword evidence="4" id="KW-1185">Reference proteome</keyword>
<dbReference type="EMBL" id="CP064654">
    <property type="protein sequence ID" value="QPD00173.1"/>
    <property type="molecule type" value="Genomic_DNA"/>
</dbReference>
<keyword evidence="1" id="KW-1133">Transmembrane helix</keyword>
<keyword evidence="1" id="KW-0812">Transmembrane</keyword>
<dbReference type="AlphaFoldDB" id="A0A7S8IVQ4"/>
<dbReference type="Proteomes" id="UP000594459">
    <property type="component" value="Chromosome"/>
</dbReference>
<feature type="transmembrane region" description="Helical" evidence="1">
    <location>
        <begin position="118"/>
        <end position="138"/>
    </location>
</feature>
<keyword evidence="1" id="KW-0472">Membrane</keyword>
<dbReference type="RefSeq" id="WP_200983967.1">
    <property type="nucleotide sequence ID" value="NZ_CP064654.1"/>
</dbReference>
<dbReference type="Gene3D" id="1.20.144.10">
    <property type="entry name" value="Phosphatidic acid phosphatase type 2/haloperoxidase"/>
    <property type="match status" value="2"/>
</dbReference>
<feature type="transmembrane region" description="Helical" evidence="1">
    <location>
        <begin position="88"/>
        <end position="111"/>
    </location>
</feature>
<dbReference type="CDD" id="cd03392">
    <property type="entry name" value="PAP2_like_2"/>
    <property type="match status" value="1"/>
</dbReference>
<reference evidence="3 4" key="1">
    <citation type="submission" date="2020-11" db="EMBL/GenBank/DDBJ databases">
        <title>The genome sequence of Erythrobacter sp. 6D36.</title>
        <authorList>
            <person name="Liu Y."/>
        </authorList>
    </citation>
    <scope>NUCLEOTIDE SEQUENCE [LARGE SCALE GENOMIC DNA]</scope>
    <source>
        <strain evidence="3 4">6D36</strain>
    </source>
</reference>
<dbReference type="SUPFAM" id="SSF48317">
    <property type="entry name" value="Acid phosphatase/Vanadium-dependent haloperoxidase"/>
    <property type="match status" value="1"/>
</dbReference>
<dbReference type="SMART" id="SM00014">
    <property type="entry name" value="acidPPc"/>
    <property type="match status" value="1"/>
</dbReference>
<feature type="transmembrane region" description="Helical" evidence="1">
    <location>
        <begin position="158"/>
        <end position="177"/>
    </location>
</feature>